<dbReference type="PROSITE" id="PS50405">
    <property type="entry name" value="GST_CTER"/>
    <property type="match status" value="1"/>
</dbReference>
<evidence type="ECO:0000259" key="1">
    <source>
        <dbReference type="PROSITE" id="PS50405"/>
    </source>
</evidence>
<dbReference type="InterPro" id="IPR010987">
    <property type="entry name" value="Glutathione-S-Trfase_C-like"/>
</dbReference>
<dbReference type="InterPro" id="IPR004046">
    <property type="entry name" value="GST_C"/>
</dbReference>
<dbReference type="EMBL" id="REGN01002650">
    <property type="protein sequence ID" value="RNA26894.1"/>
    <property type="molecule type" value="Genomic_DNA"/>
</dbReference>
<evidence type="ECO:0000313" key="3">
    <source>
        <dbReference type="Proteomes" id="UP000276133"/>
    </source>
</evidence>
<accession>A0A3M7RTJ4</accession>
<dbReference type="Proteomes" id="UP000276133">
    <property type="component" value="Unassembled WGS sequence"/>
</dbReference>
<keyword evidence="3" id="KW-1185">Reference proteome</keyword>
<dbReference type="InterPro" id="IPR036282">
    <property type="entry name" value="Glutathione-S-Trfase_C_sf"/>
</dbReference>
<dbReference type="AlphaFoldDB" id="A0A3M7RTJ4"/>
<keyword evidence="2" id="KW-0808">Transferase</keyword>
<dbReference type="GO" id="GO:0016740">
    <property type="term" value="F:transferase activity"/>
    <property type="evidence" value="ECO:0007669"/>
    <property type="project" value="UniProtKB-KW"/>
</dbReference>
<gene>
    <name evidence="2" type="ORF">BpHYR1_050832</name>
</gene>
<dbReference type="SUPFAM" id="SSF47616">
    <property type="entry name" value="GST C-terminal domain-like"/>
    <property type="match status" value="1"/>
</dbReference>
<name>A0A3M7RTJ4_BRAPC</name>
<feature type="domain" description="GST C-terminal" evidence="1">
    <location>
        <begin position="1"/>
        <end position="72"/>
    </location>
</feature>
<evidence type="ECO:0000313" key="2">
    <source>
        <dbReference type="EMBL" id="RNA26894.1"/>
    </source>
</evidence>
<sequence>MYGSNGYSVGDSLSWADLAIFDVIFSLLSKHPEFSEKFPALNAVYENVKANPGVAEYHIFDKGISVILATYFSSNCVV</sequence>
<dbReference type="Pfam" id="PF14497">
    <property type="entry name" value="GST_C_3"/>
    <property type="match status" value="1"/>
</dbReference>
<proteinExistence type="predicted"/>
<organism evidence="2 3">
    <name type="scientific">Brachionus plicatilis</name>
    <name type="common">Marine rotifer</name>
    <name type="synonym">Brachionus muelleri</name>
    <dbReference type="NCBI Taxonomy" id="10195"/>
    <lineage>
        <taxon>Eukaryota</taxon>
        <taxon>Metazoa</taxon>
        <taxon>Spiralia</taxon>
        <taxon>Gnathifera</taxon>
        <taxon>Rotifera</taxon>
        <taxon>Eurotatoria</taxon>
        <taxon>Monogononta</taxon>
        <taxon>Pseudotrocha</taxon>
        <taxon>Ploima</taxon>
        <taxon>Brachionidae</taxon>
        <taxon>Brachionus</taxon>
    </lineage>
</organism>
<reference evidence="2 3" key="1">
    <citation type="journal article" date="2018" name="Sci. Rep.">
        <title>Genomic signatures of local adaptation to the degree of environmental predictability in rotifers.</title>
        <authorList>
            <person name="Franch-Gras L."/>
            <person name="Hahn C."/>
            <person name="Garcia-Roger E.M."/>
            <person name="Carmona M.J."/>
            <person name="Serra M."/>
            <person name="Gomez A."/>
        </authorList>
    </citation>
    <scope>NUCLEOTIDE SEQUENCE [LARGE SCALE GENOMIC DNA]</scope>
    <source>
        <strain evidence="2">HYR1</strain>
    </source>
</reference>
<comment type="caution">
    <text evidence="2">The sequence shown here is derived from an EMBL/GenBank/DDBJ whole genome shotgun (WGS) entry which is preliminary data.</text>
</comment>
<protein>
    <submittedName>
        <fullName evidence="2">Glutathione S-transferase sigma</fullName>
    </submittedName>
</protein>
<dbReference type="OrthoDB" id="414243at2759"/>
<dbReference type="Gene3D" id="1.20.1050.10">
    <property type="match status" value="1"/>
</dbReference>